<sequence>MGNVLCSWKKLECRKRSLAAEINPTLSKRTKGFGEALVSQPSPSATFGLGGPPQPKDAPQQSSFVQFGNNKLPMSLAIVALVCSVLVLFALIGATIYCCCASRRKIRARKAARKARADARNNTPYSDNVEMGNYSKLSQIDRAPFFHRNLDKFDAADVELCTGIGVPRQE</sequence>
<keyword evidence="1" id="KW-0812">Transmembrane</keyword>
<proteinExistence type="predicted"/>
<dbReference type="RefSeq" id="XP_018003226.1">
    <property type="nucleotide sequence ID" value="XM_018147256.1"/>
</dbReference>
<evidence type="ECO:0000256" key="1">
    <source>
        <dbReference type="SAM" id="Phobius"/>
    </source>
</evidence>
<dbReference type="AlphaFoldDB" id="A0A0N1HDS2"/>
<protein>
    <submittedName>
        <fullName evidence="2">Uncharacterized protein</fullName>
    </submittedName>
</protein>
<keyword evidence="1" id="KW-0472">Membrane</keyword>
<accession>A0A0N1HDS2</accession>
<organism evidence="2 3">
    <name type="scientific">Cyphellophora attinorum</name>
    <dbReference type="NCBI Taxonomy" id="1664694"/>
    <lineage>
        <taxon>Eukaryota</taxon>
        <taxon>Fungi</taxon>
        <taxon>Dikarya</taxon>
        <taxon>Ascomycota</taxon>
        <taxon>Pezizomycotina</taxon>
        <taxon>Eurotiomycetes</taxon>
        <taxon>Chaetothyriomycetidae</taxon>
        <taxon>Chaetothyriales</taxon>
        <taxon>Cyphellophoraceae</taxon>
        <taxon>Cyphellophora</taxon>
    </lineage>
</organism>
<evidence type="ECO:0000313" key="2">
    <source>
        <dbReference type="EMBL" id="KPI43263.1"/>
    </source>
</evidence>
<keyword evidence="3" id="KW-1185">Reference proteome</keyword>
<name>A0A0N1HDS2_9EURO</name>
<dbReference type="EMBL" id="LFJN01000005">
    <property type="protein sequence ID" value="KPI43263.1"/>
    <property type="molecule type" value="Genomic_DNA"/>
</dbReference>
<reference evidence="2 3" key="1">
    <citation type="submission" date="2015-06" db="EMBL/GenBank/DDBJ databases">
        <title>Draft genome of the ant-associated black yeast Phialophora attae CBS 131958.</title>
        <authorList>
            <person name="Moreno L.F."/>
            <person name="Stielow B.J."/>
            <person name="de Hoog S."/>
            <person name="Vicente V.A."/>
            <person name="Weiss V.A."/>
            <person name="de Vries M."/>
            <person name="Cruz L.M."/>
            <person name="Souza E.M."/>
        </authorList>
    </citation>
    <scope>NUCLEOTIDE SEQUENCE [LARGE SCALE GENOMIC DNA]</scope>
    <source>
        <strain evidence="2 3">CBS 131958</strain>
    </source>
</reference>
<comment type="caution">
    <text evidence="2">The sequence shown here is derived from an EMBL/GenBank/DDBJ whole genome shotgun (WGS) entry which is preliminary data.</text>
</comment>
<dbReference type="Proteomes" id="UP000038010">
    <property type="component" value="Unassembled WGS sequence"/>
</dbReference>
<keyword evidence="1" id="KW-1133">Transmembrane helix</keyword>
<gene>
    <name evidence="2" type="ORF">AB675_6929</name>
</gene>
<dbReference type="GeneID" id="28739135"/>
<dbReference type="VEuPathDB" id="FungiDB:AB675_6929"/>
<evidence type="ECO:0000313" key="3">
    <source>
        <dbReference type="Proteomes" id="UP000038010"/>
    </source>
</evidence>
<feature type="transmembrane region" description="Helical" evidence="1">
    <location>
        <begin position="76"/>
        <end position="100"/>
    </location>
</feature>